<name>A0AAW0D4G7_9AGAR</name>
<protein>
    <submittedName>
        <fullName evidence="2">Uncharacterized protein</fullName>
    </submittedName>
</protein>
<evidence type="ECO:0000313" key="2">
    <source>
        <dbReference type="EMBL" id="KAK7046376.1"/>
    </source>
</evidence>
<keyword evidence="3" id="KW-1185">Reference proteome</keyword>
<dbReference type="AlphaFoldDB" id="A0AAW0D4G7"/>
<evidence type="ECO:0000256" key="1">
    <source>
        <dbReference type="SAM" id="MobiDB-lite"/>
    </source>
</evidence>
<dbReference type="EMBL" id="JAWWNJ010000010">
    <property type="protein sequence ID" value="KAK7046376.1"/>
    <property type="molecule type" value="Genomic_DNA"/>
</dbReference>
<comment type="caution">
    <text evidence="2">The sequence shown here is derived from an EMBL/GenBank/DDBJ whole genome shotgun (WGS) entry which is preliminary data.</text>
</comment>
<feature type="region of interest" description="Disordered" evidence="1">
    <location>
        <begin position="291"/>
        <end position="312"/>
    </location>
</feature>
<accession>A0AAW0D4G7</accession>
<evidence type="ECO:0000313" key="3">
    <source>
        <dbReference type="Proteomes" id="UP001362999"/>
    </source>
</evidence>
<dbReference type="Proteomes" id="UP001362999">
    <property type="component" value="Unassembled WGS sequence"/>
</dbReference>
<feature type="region of interest" description="Disordered" evidence="1">
    <location>
        <begin position="114"/>
        <end position="148"/>
    </location>
</feature>
<feature type="region of interest" description="Disordered" evidence="1">
    <location>
        <begin position="457"/>
        <end position="510"/>
    </location>
</feature>
<proteinExistence type="predicted"/>
<gene>
    <name evidence="2" type="ORF">R3P38DRAFT_3257742</name>
</gene>
<organism evidence="2 3">
    <name type="scientific">Favolaschia claudopus</name>
    <dbReference type="NCBI Taxonomy" id="2862362"/>
    <lineage>
        <taxon>Eukaryota</taxon>
        <taxon>Fungi</taxon>
        <taxon>Dikarya</taxon>
        <taxon>Basidiomycota</taxon>
        <taxon>Agaricomycotina</taxon>
        <taxon>Agaricomycetes</taxon>
        <taxon>Agaricomycetidae</taxon>
        <taxon>Agaricales</taxon>
        <taxon>Marasmiineae</taxon>
        <taxon>Mycenaceae</taxon>
        <taxon>Favolaschia</taxon>
    </lineage>
</organism>
<sequence length="606" mass="67014">MAAVNISPNGNKCIECGSQLLVEIDHDGSRMICCDNFHPSGKPYIYRFPMSLSVLAPAPTPAAAPFMAGLVPLARRSCAVSRCKSSRVDLGCSRSMCRKHCNDTGPCALRAHESNRRNKLSAPSAPSAPPAVPRRRPSGRIELSPSEADWHARGPVSLNLFQAHQTEQDLRKALLENHLDNLAGVHTPPEEESYTEQYRRRYASQLEEEQEIQHAIDLSLLDDHPASRNGSASRRLSPPPQAGPSQLRALSPSPDFPLNLAGTLSSNQAHGGRPSGLKITTQLNGDWMNTQGGPSVRGARLPSTTPTGTFHVKKKGSQTTRRFIVVYWNDDDKPHHVFVVDDCKSWPEWTISQATGLFASLIDDKPILDLFYPKYKTWASISESFVHEVSKDCVIMLRRSGVDCLNVDDAIARFFPVSTPTHIRHNLPAERSALRRRYRTQTSTSVIDIPDDSSDDDVEIVVPTKSKKRTMDTDNSVTPRQRLRFSDDPSPSPAVHSPGSPAPPSPAAKWPAGMYVEDMVDGIRRMGEKALQGLNREERFRQVFGRTYHASTYDAQVKYFKAATMGEIEAGVKAGKTTNGLWTYWRKQIAAAPSLRKQLAAPSLTR</sequence>
<reference evidence="2 3" key="1">
    <citation type="journal article" date="2024" name="J Genomics">
        <title>Draft genome sequencing and assembly of Favolaschia claudopus CIRM-BRFM 2984 isolated from oak limbs.</title>
        <authorList>
            <person name="Navarro D."/>
            <person name="Drula E."/>
            <person name="Chaduli D."/>
            <person name="Cazenave R."/>
            <person name="Ahrendt S."/>
            <person name="Wang J."/>
            <person name="Lipzen A."/>
            <person name="Daum C."/>
            <person name="Barry K."/>
            <person name="Grigoriev I.V."/>
            <person name="Favel A."/>
            <person name="Rosso M.N."/>
            <person name="Martin F."/>
        </authorList>
    </citation>
    <scope>NUCLEOTIDE SEQUENCE [LARGE SCALE GENOMIC DNA]</scope>
    <source>
        <strain evidence="2 3">CIRM-BRFM 2984</strain>
    </source>
</reference>
<feature type="region of interest" description="Disordered" evidence="1">
    <location>
        <begin position="220"/>
        <end position="257"/>
    </location>
</feature>